<dbReference type="Proteomes" id="UP001201179">
    <property type="component" value="Unassembled WGS sequence"/>
</dbReference>
<organism evidence="3 4">
    <name type="scientific">Phocaeicola vulgatus</name>
    <name type="common">Bacteroides vulgatus</name>
    <dbReference type="NCBI Taxonomy" id="821"/>
    <lineage>
        <taxon>Bacteria</taxon>
        <taxon>Pseudomonadati</taxon>
        <taxon>Bacteroidota</taxon>
        <taxon>Bacteroidia</taxon>
        <taxon>Bacteroidales</taxon>
        <taxon>Bacteroidaceae</taxon>
        <taxon>Phocaeicola</taxon>
    </lineage>
</organism>
<reference evidence="3" key="1">
    <citation type="submission" date="2022-01" db="EMBL/GenBank/DDBJ databases">
        <authorList>
            <person name="Mingchao X."/>
        </authorList>
    </citation>
    <scope>NUCLEOTIDE SEQUENCE</scope>
    <source>
        <strain evidence="3">Bv4372</strain>
    </source>
</reference>
<accession>A0AAW5AQW3</accession>
<feature type="region of interest" description="Disordered" evidence="1">
    <location>
        <begin position="78"/>
        <end position="97"/>
    </location>
</feature>
<feature type="compositionally biased region" description="Gly residues" evidence="1">
    <location>
        <begin position="82"/>
        <end position="97"/>
    </location>
</feature>
<comment type="caution">
    <text evidence="3">The sequence shown here is derived from an EMBL/GenBank/DDBJ whole genome shotgun (WGS) entry which is preliminary data.</text>
</comment>
<dbReference type="EMBL" id="JAKKWZ010000011">
    <property type="protein sequence ID" value="MCG0339932.1"/>
    <property type="molecule type" value="Genomic_DNA"/>
</dbReference>
<feature type="chain" id="PRO_5044003199" description="NVEALA protein" evidence="2">
    <location>
        <begin position="27"/>
        <end position="97"/>
    </location>
</feature>
<proteinExistence type="predicted"/>
<dbReference type="AlphaFoldDB" id="A0AAW5AQW3"/>
<keyword evidence="2" id="KW-0732">Signal</keyword>
<protein>
    <recommendedName>
        <fullName evidence="5">NVEALA protein</fullName>
    </recommendedName>
</protein>
<evidence type="ECO:0000256" key="2">
    <source>
        <dbReference type="SAM" id="SignalP"/>
    </source>
</evidence>
<evidence type="ECO:0000313" key="3">
    <source>
        <dbReference type="EMBL" id="MCG0339932.1"/>
    </source>
</evidence>
<name>A0AAW5AQW3_PHOVU</name>
<gene>
    <name evidence="3" type="ORF">L4X52_08010</name>
</gene>
<evidence type="ECO:0000256" key="1">
    <source>
        <dbReference type="SAM" id="MobiDB-lite"/>
    </source>
</evidence>
<evidence type="ECO:0008006" key="5">
    <source>
        <dbReference type="Google" id="ProtNLM"/>
    </source>
</evidence>
<evidence type="ECO:0000313" key="4">
    <source>
        <dbReference type="Proteomes" id="UP001201179"/>
    </source>
</evidence>
<feature type="signal peptide" evidence="2">
    <location>
        <begin position="1"/>
        <end position="26"/>
    </location>
</feature>
<sequence length="97" mass="9983">MTPMKTKFTMIMAVIATFAISLNLHSSNEEVVFGAPAVQMPRGGPKYCAFEAEWENCKMAATGTVCISEDGKCGTGVEVGAPGEGSGEGGNHGAPTN</sequence>